<proteinExistence type="predicted"/>
<dbReference type="Proteomes" id="UP000435648">
    <property type="component" value="Chromosome"/>
</dbReference>
<dbReference type="OrthoDB" id="7270324at2"/>
<gene>
    <name evidence="7" type="ORF">GH266_00420</name>
</gene>
<dbReference type="GO" id="GO:0016020">
    <property type="term" value="C:membrane"/>
    <property type="evidence" value="ECO:0007669"/>
    <property type="project" value="UniProtKB-SubCell"/>
</dbReference>
<comment type="subcellular location">
    <subcellularLocation>
        <location evidence="1">Membrane</location>
        <topology evidence="1">Multi-pass membrane protein</topology>
    </subcellularLocation>
</comment>
<organism evidence="7 8">
    <name type="scientific">Stappia indica</name>
    <dbReference type="NCBI Taxonomy" id="538381"/>
    <lineage>
        <taxon>Bacteria</taxon>
        <taxon>Pseudomonadati</taxon>
        <taxon>Pseudomonadota</taxon>
        <taxon>Alphaproteobacteria</taxon>
        <taxon>Hyphomicrobiales</taxon>
        <taxon>Stappiaceae</taxon>
        <taxon>Stappia</taxon>
    </lineage>
</organism>
<keyword evidence="4 5" id="KW-0472">Membrane</keyword>
<evidence type="ECO:0000256" key="2">
    <source>
        <dbReference type="ARBA" id="ARBA00022692"/>
    </source>
</evidence>
<evidence type="ECO:0000256" key="3">
    <source>
        <dbReference type="ARBA" id="ARBA00022989"/>
    </source>
</evidence>
<evidence type="ECO:0000259" key="6">
    <source>
        <dbReference type="Pfam" id="PF06271"/>
    </source>
</evidence>
<accession>A0A857CEA0</accession>
<sequence length="153" mass="16457">MNDGREASGLDPRLFDSVRTNRIIAFLIDAAVIIALTLAGGLLLLFLGLFTFGLGWLLFPVLGPGVALAYVGFTLGGPHSATPGMRAMGLTMRMLDGRRPDILIAAIHALLFWFSVSLLTPLILLVSFFNAEKRLLHDIVLGVAVVNRGRATD</sequence>
<feature type="transmembrane region" description="Helical" evidence="5">
    <location>
        <begin position="23"/>
        <end position="50"/>
    </location>
</feature>
<keyword evidence="3 5" id="KW-1133">Transmembrane helix</keyword>
<evidence type="ECO:0000256" key="5">
    <source>
        <dbReference type="SAM" id="Phobius"/>
    </source>
</evidence>
<evidence type="ECO:0000313" key="7">
    <source>
        <dbReference type="EMBL" id="QGZ37155.1"/>
    </source>
</evidence>
<keyword evidence="2 5" id="KW-0812">Transmembrane</keyword>
<protein>
    <submittedName>
        <fullName evidence="7">RDD family protein</fullName>
    </submittedName>
</protein>
<feature type="transmembrane region" description="Helical" evidence="5">
    <location>
        <begin position="56"/>
        <end position="81"/>
    </location>
</feature>
<evidence type="ECO:0000313" key="8">
    <source>
        <dbReference type="Proteomes" id="UP000435648"/>
    </source>
</evidence>
<dbReference type="KEGG" id="siw:GH266_00420"/>
<feature type="domain" description="RDD" evidence="6">
    <location>
        <begin position="20"/>
        <end position="141"/>
    </location>
</feature>
<dbReference type="Pfam" id="PF06271">
    <property type="entry name" value="RDD"/>
    <property type="match status" value="1"/>
</dbReference>
<evidence type="ECO:0000256" key="1">
    <source>
        <dbReference type="ARBA" id="ARBA00004141"/>
    </source>
</evidence>
<evidence type="ECO:0000256" key="4">
    <source>
        <dbReference type="ARBA" id="ARBA00023136"/>
    </source>
</evidence>
<dbReference type="EMBL" id="CP046908">
    <property type="protein sequence ID" value="QGZ37155.1"/>
    <property type="molecule type" value="Genomic_DNA"/>
</dbReference>
<name>A0A857CEA0_9HYPH</name>
<reference evidence="7 8" key="1">
    <citation type="submission" date="2019-12" db="EMBL/GenBank/DDBJ databases">
        <title>The genome of Stappia indica PHM037.</title>
        <authorList>
            <person name="Kacar D."/>
            <person name="Galan B."/>
            <person name="Canedo L."/>
            <person name="Rodriguez P."/>
            <person name="de la Calle F."/>
            <person name="Garcia J.L."/>
        </authorList>
    </citation>
    <scope>NUCLEOTIDE SEQUENCE [LARGE SCALE GENOMIC DNA]</scope>
    <source>
        <strain evidence="7 8">PHM037</strain>
    </source>
</reference>
<feature type="transmembrane region" description="Helical" evidence="5">
    <location>
        <begin position="102"/>
        <end position="129"/>
    </location>
</feature>
<dbReference type="InterPro" id="IPR010432">
    <property type="entry name" value="RDD"/>
</dbReference>
<dbReference type="AlphaFoldDB" id="A0A857CEA0"/>